<evidence type="ECO:0000256" key="1">
    <source>
        <dbReference type="SAM" id="Phobius"/>
    </source>
</evidence>
<comment type="caution">
    <text evidence="3">The sequence shown here is derived from an EMBL/GenBank/DDBJ whole genome shotgun (WGS) entry which is preliminary data.</text>
</comment>
<dbReference type="Proteomes" id="UP001141327">
    <property type="component" value="Unassembled WGS sequence"/>
</dbReference>
<evidence type="ECO:0000313" key="3">
    <source>
        <dbReference type="EMBL" id="KAJ4453333.1"/>
    </source>
</evidence>
<keyword evidence="1" id="KW-0812">Transmembrane</keyword>
<feature type="transmembrane region" description="Helical" evidence="1">
    <location>
        <begin position="41"/>
        <end position="58"/>
    </location>
</feature>
<keyword evidence="1" id="KW-0472">Membrane</keyword>
<evidence type="ECO:0000313" key="4">
    <source>
        <dbReference type="EMBL" id="KAJ4455280.1"/>
    </source>
</evidence>
<dbReference type="EMBL" id="JAPMOS010000278">
    <property type="protein sequence ID" value="KAJ4453333.1"/>
    <property type="molecule type" value="Genomic_DNA"/>
</dbReference>
<dbReference type="EMBL" id="JAPMOS010000442">
    <property type="protein sequence ID" value="KAJ4452595.1"/>
    <property type="molecule type" value="Genomic_DNA"/>
</dbReference>
<dbReference type="EMBL" id="JAPMOS010000113">
    <property type="protein sequence ID" value="KAJ4455280.1"/>
    <property type="molecule type" value="Genomic_DNA"/>
</dbReference>
<organism evidence="3 5">
    <name type="scientific">Paratrimastix pyriformis</name>
    <dbReference type="NCBI Taxonomy" id="342808"/>
    <lineage>
        <taxon>Eukaryota</taxon>
        <taxon>Metamonada</taxon>
        <taxon>Preaxostyla</taxon>
        <taxon>Paratrimastigidae</taxon>
        <taxon>Paratrimastix</taxon>
    </lineage>
</organism>
<accession>A0ABQ8U5X1</accession>
<proteinExistence type="predicted"/>
<evidence type="ECO:0000313" key="2">
    <source>
        <dbReference type="EMBL" id="KAJ4452595.1"/>
    </source>
</evidence>
<feature type="transmembrane region" description="Helical" evidence="1">
    <location>
        <begin position="64"/>
        <end position="83"/>
    </location>
</feature>
<keyword evidence="1" id="KW-1133">Transmembrane helix</keyword>
<evidence type="ECO:0000313" key="5">
    <source>
        <dbReference type="Proteomes" id="UP001141327"/>
    </source>
</evidence>
<protein>
    <submittedName>
        <fullName evidence="3">Uncharacterized protein</fullName>
    </submittedName>
</protein>
<reference evidence="3" key="1">
    <citation type="journal article" date="2022" name="bioRxiv">
        <title>Genomics of Preaxostyla Flagellates Illuminates Evolutionary Transitions and the Path Towards Mitochondrial Loss.</title>
        <authorList>
            <person name="Novak L.V.F."/>
            <person name="Treitli S.C."/>
            <person name="Pyrih J."/>
            <person name="Halakuc P."/>
            <person name="Pipaliya S.V."/>
            <person name="Vacek V."/>
            <person name="Brzon O."/>
            <person name="Soukal P."/>
            <person name="Eme L."/>
            <person name="Dacks J.B."/>
            <person name="Karnkowska A."/>
            <person name="Elias M."/>
            <person name="Hampl V."/>
        </authorList>
    </citation>
    <scope>NUCLEOTIDE SEQUENCE</scope>
    <source>
        <strain evidence="3">RCP-MX</strain>
    </source>
</reference>
<feature type="transmembrane region" description="Helical" evidence="1">
    <location>
        <begin position="95"/>
        <end position="118"/>
    </location>
</feature>
<keyword evidence="5" id="KW-1185">Reference proteome</keyword>
<gene>
    <name evidence="3" type="ORF">PAPYR_12220</name>
    <name evidence="2" type="ORF">PAPYR_13194</name>
    <name evidence="4" type="ORF">PAPYR_9815</name>
</gene>
<sequence length="131" mass="15790">MFNYPISENWIIHHDIESSPIFMGHVMEFLQVDNRAVKHQSNFIIILIYHILQLFLILTELFIIEFLLMICLFVFFSFFHHILKHLEFMILDRRLILVFVYAFLLISFSLFGLNLNIFSSFHIGLGFWFDI</sequence>
<name>A0ABQ8U5X1_9EUKA</name>